<dbReference type="SUPFAM" id="SSF50985">
    <property type="entry name" value="RCC1/BLIP-II"/>
    <property type="match status" value="1"/>
</dbReference>
<keyword evidence="1" id="KW-0344">Guanine-nucleotide releasing factor</keyword>
<dbReference type="Pfam" id="PF25390">
    <property type="entry name" value="WD40_RLD"/>
    <property type="match status" value="1"/>
</dbReference>
<dbReference type="GO" id="GO:0005085">
    <property type="term" value="F:guanyl-nucleotide exchange factor activity"/>
    <property type="evidence" value="ECO:0007669"/>
    <property type="project" value="TreeGrafter"/>
</dbReference>
<dbReference type="PANTHER" id="PTHR45982:SF1">
    <property type="entry name" value="REGULATOR OF CHROMOSOME CONDENSATION"/>
    <property type="match status" value="1"/>
</dbReference>
<feature type="repeat" description="RCC1" evidence="3">
    <location>
        <begin position="489"/>
        <end position="542"/>
    </location>
</feature>
<dbReference type="GO" id="GO:0005737">
    <property type="term" value="C:cytoplasm"/>
    <property type="evidence" value="ECO:0007669"/>
    <property type="project" value="TreeGrafter"/>
</dbReference>
<feature type="repeat" description="RCC1" evidence="3">
    <location>
        <begin position="420"/>
        <end position="488"/>
    </location>
</feature>
<dbReference type="PANTHER" id="PTHR45982">
    <property type="entry name" value="REGULATOR OF CHROMOSOME CONDENSATION"/>
    <property type="match status" value="1"/>
</dbReference>
<evidence type="ECO:0000313" key="6">
    <source>
        <dbReference type="EMBL" id="KAF2487752.1"/>
    </source>
</evidence>
<dbReference type="GeneID" id="54471446"/>
<dbReference type="Proteomes" id="UP000799767">
    <property type="component" value="Unassembled WGS sequence"/>
</dbReference>
<dbReference type="InterPro" id="IPR051553">
    <property type="entry name" value="Ran_GTPase-activating"/>
</dbReference>
<sequence>MAPARAAAKKAPAKATAAKASTKAAAAKAPAKAAVVKKHKAADPIAAPAKKGKGPKGLAHTPSVTPPPAKAAAGRKRKADDDVAPPAKKAKALTHGESINDAPVQPLNVFVFGEGSSGELGLGNTKKPPSKDVKRPRLNPYLTPDKVGAVQVAAGGMHTIVLTHDNKILTWGVNDQGALGRDTAWEGGLKDVDAASDDSDDDDDGPGDNGLNPREATPAEVDWSTTELAEGTRFTEVTAGDSASFALTDDGKVYGWGTFRGNDGIIGFTPEVHIATRPILINGLKDITTIKAGMNHCLALDKKGRVHSWGCGQQDQLGRRVIERTAKAEGLKPRDVGLPKGPKKAAVAIAVGTYNGWAILKNGDVYAWGLNSMDQTGIPTGEGDTDATIRPAQRVPALSGIGVTSIAGGGQHAIAATESGDCLVWGRVDADQAGIPVDELSKLPEDILRKDDRGRPRILKVPQKVTAITGNVFQITAGTDHNIAVTKEGKAWSWGFSANYQTGQGTDDDVKIATMIDNTAVREQKLNAAAAGGQFSIVTASANTEMVNGV</sequence>
<dbReference type="EMBL" id="MU001631">
    <property type="protein sequence ID" value="KAF2487752.1"/>
    <property type="molecule type" value="Genomic_DNA"/>
</dbReference>
<protein>
    <submittedName>
        <fullName evidence="6">Regulator of chromosome condensation 1/beta-lactamase-inhibitor protein II</fullName>
    </submittedName>
</protein>
<feature type="compositionally biased region" description="Acidic residues" evidence="4">
    <location>
        <begin position="194"/>
        <end position="206"/>
    </location>
</feature>
<evidence type="ECO:0000256" key="3">
    <source>
        <dbReference type="PROSITE-ProRule" id="PRU00235"/>
    </source>
</evidence>
<dbReference type="AlphaFoldDB" id="A0A6A6Q636"/>
<dbReference type="PROSITE" id="PS50012">
    <property type="entry name" value="RCC1_3"/>
    <property type="match status" value="7"/>
</dbReference>
<feature type="compositionally biased region" description="Low complexity" evidence="4">
    <location>
        <begin position="13"/>
        <end position="34"/>
    </location>
</feature>
<dbReference type="Gene3D" id="2.130.10.30">
    <property type="entry name" value="Regulator of chromosome condensation 1/beta-lactamase-inhibitor protein II"/>
    <property type="match status" value="1"/>
</dbReference>
<organism evidence="6 7">
    <name type="scientific">Neohortaea acidophila</name>
    <dbReference type="NCBI Taxonomy" id="245834"/>
    <lineage>
        <taxon>Eukaryota</taxon>
        <taxon>Fungi</taxon>
        <taxon>Dikarya</taxon>
        <taxon>Ascomycota</taxon>
        <taxon>Pezizomycotina</taxon>
        <taxon>Dothideomycetes</taxon>
        <taxon>Dothideomycetidae</taxon>
        <taxon>Mycosphaerellales</taxon>
        <taxon>Teratosphaeriaceae</taxon>
        <taxon>Neohortaea</taxon>
    </lineage>
</organism>
<feature type="repeat" description="RCC1" evidence="3">
    <location>
        <begin position="166"/>
        <end position="250"/>
    </location>
</feature>
<evidence type="ECO:0000256" key="4">
    <source>
        <dbReference type="SAM" id="MobiDB-lite"/>
    </source>
</evidence>
<dbReference type="InterPro" id="IPR009091">
    <property type="entry name" value="RCC1/BLIP-II"/>
</dbReference>
<keyword evidence="7" id="KW-1185">Reference proteome</keyword>
<accession>A0A6A6Q636</accession>
<proteinExistence type="predicted"/>
<feature type="repeat" description="RCC1" evidence="3">
    <location>
        <begin position="363"/>
        <end position="419"/>
    </location>
</feature>
<dbReference type="OrthoDB" id="61110at2759"/>
<dbReference type="RefSeq" id="XP_033594321.1">
    <property type="nucleotide sequence ID" value="XM_033730444.1"/>
</dbReference>
<dbReference type="PROSITE" id="PS00626">
    <property type="entry name" value="RCC1_2"/>
    <property type="match status" value="1"/>
</dbReference>
<dbReference type="PROSITE" id="PS00625">
    <property type="entry name" value="RCC1_1"/>
    <property type="match status" value="1"/>
</dbReference>
<name>A0A6A6Q636_9PEZI</name>
<feature type="domain" description="RCC1-like" evidence="5">
    <location>
        <begin position="109"/>
        <end position="538"/>
    </location>
</feature>
<evidence type="ECO:0000256" key="2">
    <source>
        <dbReference type="ARBA" id="ARBA00022737"/>
    </source>
</evidence>
<feature type="repeat" description="RCC1" evidence="3">
    <location>
        <begin position="251"/>
        <end position="303"/>
    </location>
</feature>
<feature type="repeat" description="RCC1" evidence="3">
    <location>
        <begin position="107"/>
        <end position="165"/>
    </location>
</feature>
<evidence type="ECO:0000256" key="1">
    <source>
        <dbReference type="ARBA" id="ARBA00022658"/>
    </source>
</evidence>
<dbReference type="PRINTS" id="PR00633">
    <property type="entry name" value="RCCNDNSATION"/>
</dbReference>
<evidence type="ECO:0000313" key="7">
    <source>
        <dbReference type="Proteomes" id="UP000799767"/>
    </source>
</evidence>
<gene>
    <name evidence="6" type="ORF">BDY17DRAFT_243528</name>
</gene>
<reference evidence="6" key="1">
    <citation type="journal article" date="2020" name="Stud. Mycol.">
        <title>101 Dothideomycetes genomes: a test case for predicting lifestyles and emergence of pathogens.</title>
        <authorList>
            <person name="Haridas S."/>
            <person name="Albert R."/>
            <person name="Binder M."/>
            <person name="Bloem J."/>
            <person name="Labutti K."/>
            <person name="Salamov A."/>
            <person name="Andreopoulos B."/>
            <person name="Baker S."/>
            <person name="Barry K."/>
            <person name="Bills G."/>
            <person name="Bluhm B."/>
            <person name="Cannon C."/>
            <person name="Castanera R."/>
            <person name="Culley D."/>
            <person name="Daum C."/>
            <person name="Ezra D."/>
            <person name="Gonzalez J."/>
            <person name="Henrissat B."/>
            <person name="Kuo A."/>
            <person name="Liang C."/>
            <person name="Lipzen A."/>
            <person name="Lutzoni F."/>
            <person name="Magnuson J."/>
            <person name="Mondo S."/>
            <person name="Nolan M."/>
            <person name="Ohm R."/>
            <person name="Pangilinan J."/>
            <person name="Park H.-J."/>
            <person name="Ramirez L."/>
            <person name="Alfaro M."/>
            <person name="Sun H."/>
            <person name="Tritt A."/>
            <person name="Yoshinaga Y."/>
            <person name="Zwiers L.-H."/>
            <person name="Turgeon B."/>
            <person name="Goodwin S."/>
            <person name="Spatafora J."/>
            <person name="Crous P."/>
            <person name="Grigoriev I."/>
        </authorList>
    </citation>
    <scope>NUCLEOTIDE SEQUENCE</scope>
    <source>
        <strain evidence="6">CBS 113389</strain>
    </source>
</reference>
<feature type="repeat" description="RCC1" evidence="3">
    <location>
        <begin position="304"/>
        <end position="362"/>
    </location>
</feature>
<dbReference type="InterPro" id="IPR000408">
    <property type="entry name" value="Reg_chr_condens"/>
</dbReference>
<dbReference type="InterPro" id="IPR058923">
    <property type="entry name" value="RCC1-like_dom"/>
</dbReference>
<feature type="region of interest" description="Disordered" evidence="4">
    <location>
        <begin position="1"/>
        <end position="96"/>
    </location>
</feature>
<evidence type="ECO:0000259" key="5">
    <source>
        <dbReference type="Pfam" id="PF25390"/>
    </source>
</evidence>
<keyword evidence="2" id="KW-0677">Repeat</keyword>
<feature type="region of interest" description="Disordered" evidence="4">
    <location>
        <begin position="115"/>
        <end position="140"/>
    </location>
</feature>
<feature type="region of interest" description="Disordered" evidence="4">
    <location>
        <begin position="191"/>
        <end position="225"/>
    </location>
</feature>